<dbReference type="PANTHER" id="PTHR32315">
    <property type="entry name" value="ADENINE PHOSPHORIBOSYLTRANSFERASE"/>
    <property type="match status" value="1"/>
</dbReference>
<evidence type="ECO:0000313" key="14">
    <source>
        <dbReference type="EMBL" id="AKM54084.1"/>
    </source>
</evidence>
<protein>
    <recommendedName>
        <fullName evidence="7 12">Adenine phosphoribosyltransferase</fullName>
        <shortName evidence="12">APRT</shortName>
        <ecNumber evidence="7 12">2.4.2.7</ecNumber>
    </recommendedName>
</protein>
<evidence type="ECO:0000313" key="15">
    <source>
        <dbReference type="Proteomes" id="UP000035661"/>
    </source>
</evidence>
<evidence type="ECO:0000256" key="6">
    <source>
        <dbReference type="ARBA" id="ARBA00011738"/>
    </source>
</evidence>
<evidence type="ECO:0000259" key="13">
    <source>
        <dbReference type="Pfam" id="PF00156"/>
    </source>
</evidence>
<reference evidence="15" key="2">
    <citation type="submission" date="2015-06" db="EMBL/GenBank/DDBJ databases">
        <title>Complete genome sequence of Spiroplasma eriocheiris TDA-040725-5 (DSM 21848).</title>
        <authorList>
            <person name="Lo W.-S."/>
            <person name="Kuo C.-H."/>
        </authorList>
    </citation>
    <scope>NUCLEOTIDE SEQUENCE [LARGE SCALE GENOMIC DNA]</scope>
    <source>
        <strain evidence="15">TDA-040725-5</strain>
    </source>
</reference>
<dbReference type="InterPro" id="IPR029057">
    <property type="entry name" value="PRTase-like"/>
</dbReference>
<feature type="domain" description="Phosphoribosyltransferase" evidence="13">
    <location>
        <begin position="35"/>
        <end position="148"/>
    </location>
</feature>
<dbReference type="GO" id="GO:0005737">
    <property type="term" value="C:cytoplasm"/>
    <property type="evidence" value="ECO:0007669"/>
    <property type="project" value="UniProtKB-SubCell"/>
</dbReference>
<dbReference type="EC" id="2.4.2.7" evidence="7 12"/>
<evidence type="ECO:0000256" key="7">
    <source>
        <dbReference type="ARBA" id="ARBA00011893"/>
    </source>
</evidence>
<dbReference type="GO" id="GO:0002055">
    <property type="term" value="F:adenine binding"/>
    <property type="evidence" value="ECO:0007669"/>
    <property type="project" value="TreeGrafter"/>
</dbReference>
<keyword evidence="15" id="KW-1185">Reference proteome</keyword>
<dbReference type="SUPFAM" id="SSF53271">
    <property type="entry name" value="PRTase-like"/>
    <property type="match status" value="1"/>
</dbReference>
<keyword evidence="9 12" id="KW-0328">Glycosyltransferase</keyword>
<name>A0A0H3XKU6_9MOLU</name>
<evidence type="ECO:0000256" key="5">
    <source>
        <dbReference type="ARBA" id="ARBA00008391"/>
    </source>
</evidence>
<organism evidence="14 15">
    <name type="scientific">Spiroplasma eriocheiris</name>
    <dbReference type="NCBI Taxonomy" id="315358"/>
    <lineage>
        <taxon>Bacteria</taxon>
        <taxon>Bacillati</taxon>
        <taxon>Mycoplasmatota</taxon>
        <taxon>Mollicutes</taxon>
        <taxon>Entomoplasmatales</taxon>
        <taxon>Spiroplasmataceae</taxon>
        <taxon>Spiroplasma</taxon>
    </lineage>
</organism>
<evidence type="ECO:0000256" key="2">
    <source>
        <dbReference type="ARBA" id="ARBA00003968"/>
    </source>
</evidence>
<dbReference type="NCBIfam" id="TIGR01090">
    <property type="entry name" value="apt"/>
    <property type="match status" value="1"/>
</dbReference>
<comment type="subunit">
    <text evidence="6 12">Homodimer.</text>
</comment>
<keyword evidence="8 12" id="KW-0963">Cytoplasm</keyword>
<dbReference type="FunFam" id="3.40.50.2020:FF:000004">
    <property type="entry name" value="Adenine phosphoribosyltransferase"/>
    <property type="match status" value="1"/>
</dbReference>
<dbReference type="GO" id="GO:0016208">
    <property type="term" value="F:AMP binding"/>
    <property type="evidence" value="ECO:0007669"/>
    <property type="project" value="TreeGrafter"/>
</dbReference>
<dbReference type="GO" id="GO:0006168">
    <property type="term" value="P:adenine salvage"/>
    <property type="evidence" value="ECO:0007669"/>
    <property type="project" value="InterPro"/>
</dbReference>
<dbReference type="GO" id="GO:0006166">
    <property type="term" value="P:purine ribonucleoside salvage"/>
    <property type="evidence" value="ECO:0007669"/>
    <property type="project" value="UniProtKB-UniRule"/>
</dbReference>
<evidence type="ECO:0000256" key="8">
    <source>
        <dbReference type="ARBA" id="ARBA00022490"/>
    </source>
</evidence>
<keyword evidence="11 12" id="KW-0660">Purine salvage</keyword>
<evidence type="ECO:0000256" key="4">
    <source>
        <dbReference type="ARBA" id="ARBA00004659"/>
    </source>
</evidence>
<gene>
    <name evidence="12 14" type="primary">apt</name>
    <name evidence="14" type="ORF">SERIO_v1c05090</name>
</gene>
<evidence type="ECO:0000256" key="1">
    <source>
        <dbReference type="ARBA" id="ARBA00000868"/>
    </source>
</evidence>
<dbReference type="UniPathway" id="UPA00588">
    <property type="reaction ID" value="UER00646"/>
</dbReference>
<dbReference type="KEGG" id="seri:SERIO_v1c05090"/>
<dbReference type="EMBL" id="CP011856">
    <property type="protein sequence ID" value="AKM54084.1"/>
    <property type="molecule type" value="Genomic_DNA"/>
</dbReference>
<dbReference type="PATRIC" id="fig|743698.3.peg.508"/>
<keyword evidence="10 12" id="KW-0808">Transferase</keyword>
<dbReference type="PANTHER" id="PTHR32315:SF3">
    <property type="entry name" value="ADENINE PHOSPHORIBOSYLTRANSFERASE"/>
    <property type="match status" value="1"/>
</dbReference>
<comment type="subcellular location">
    <subcellularLocation>
        <location evidence="3 12">Cytoplasm</location>
    </subcellularLocation>
</comment>
<dbReference type="InterPro" id="IPR000836">
    <property type="entry name" value="PRTase_dom"/>
</dbReference>
<dbReference type="GO" id="GO:0003999">
    <property type="term" value="F:adenine phosphoribosyltransferase activity"/>
    <property type="evidence" value="ECO:0007669"/>
    <property type="project" value="UniProtKB-UniRule"/>
</dbReference>
<dbReference type="InterPro" id="IPR050054">
    <property type="entry name" value="UPRTase/APRTase"/>
</dbReference>
<evidence type="ECO:0000256" key="11">
    <source>
        <dbReference type="ARBA" id="ARBA00022726"/>
    </source>
</evidence>
<evidence type="ECO:0000256" key="9">
    <source>
        <dbReference type="ARBA" id="ARBA00022676"/>
    </source>
</evidence>
<evidence type="ECO:0000256" key="10">
    <source>
        <dbReference type="ARBA" id="ARBA00022679"/>
    </source>
</evidence>
<accession>A0A0H3XKU6</accession>
<dbReference type="Proteomes" id="UP000035661">
    <property type="component" value="Chromosome"/>
</dbReference>
<comment type="similarity">
    <text evidence="5 12">Belongs to the purine/pyrimidine phosphoribosyltransferase family.</text>
</comment>
<dbReference type="NCBIfam" id="NF002636">
    <property type="entry name" value="PRK02304.1-5"/>
    <property type="match status" value="1"/>
</dbReference>
<evidence type="ECO:0000256" key="3">
    <source>
        <dbReference type="ARBA" id="ARBA00004496"/>
    </source>
</evidence>
<sequence length="170" mass="18749">MDLKKYIIDIPDFPQQGIIFKDITPLLNNAAAFKSVIDEMVAYAHEVGATVILAPEARGFLFGPAVSYAANLRFIPVRKPDKLPRATVKAKYALEYGTNILEIHAGDLQPNDKVLIIDDVLATGGTAKAICELVTDQQAQVVGMMFLIELTFLNGSDQLKDYPHRAIIEY</sequence>
<dbReference type="GO" id="GO:0044209">
    <property type="term" value="P:AMP salvage"/>
    <property type="evidence" value="ECO:0007669"/>
    <property type="project" value="UniProtKB-UniRule"/>
</dbReference>
<comment type="catalytic activity">
    <reaction evidence="1 12">
        <text>AMP + diphosphate = 5-phospho-alpha-D-ribose 1-diphosphate + adenine</text>
        <dbReference type="Rhea" id="RHEA:16609"/>
        <dbReference type="ChEBI" id="CHEBI:16708"/>
        <dbReference type="ChEBI" id="CHEBI:33019"/>
        <dbReference type="ChEBI" id="CHEBI:58017"/>
        <dbReference type="ChEBI" id="CHEBI:456215"/>
        <dbReference type="EC" id="2.4.2.7"/>
    </reaction>
</comment>
<reference evidence="14 15" key="1">
    <citation type="journal article" date="2015" name="Genome Biol. Evol.">
        <title>Found and Lost: The Fates of Horizontally Acquired Genes in Arthropod-Symbiotic Spiroplasma.</title>
        <authorList>
            <person name="Lo W.S."/>
            <person name="Gasparich G.E."/>
            <person name="Kuo C.H."/>
        </authorList>
    </citation>
    <scope>NUCLEOTIDE SEQUENCE [LARGE SCALE GENOMIC DNA]</scope>
    <source>
        <strain evidence="15">TDA-040725-5</strain>
    </source>
</reference>
<dbReference type="Pfam" id="PF00156">
    <property type="entry name" value="Pribosyltran"/>
    <property type="match status" value="1"/>
</dbReference>
<comment type="pathway">
    <text evidence="4 12">Purine metabolism; AMP biosynthesis via salvage pathway; AMP from adenine: step 1/1.</text>
</comment>
<dbReference type="HAMAP" id="MF_00004">
    <property type="entry name" value="Aden_phosphoribosyltr"/>
    <property type="match status" value="1"/>
</dbReference>
<dbReference type="InterPro" id="IPR005764">
    <property type="entry name" value="Ade_phspho_trans"/>
</dbReference>
<dbReference type="CDD" id="cd06223">
    <property type="entry name" value="PRTases_typeI"/>
    <property type="match status" value="1"/>
</dbReference>
<comment type="function">
    <text evidence="2 12">Catalyzes a salvage reaction resulting in the formation of AMP, that is energically less costly than de novo synthesis.</text>
</comment>
<dbReference type="Gene3D" id="3.40.50.2020">
    <property type="match status" value="1"/>
</dbReference>
<dbReference type="NCBIfam" id="NF002634">
    <property type="entry name" value="PRK02304.1-3"/>
    <property type="match status" value="1"/>
</dbReference>
<evidence type="ECO:0000256" key="12">
    <source>
        <dbReference type="HAMAP-Rule" id="MF_00004"/>
    </source>
</evidence>
<dbReference type="STRING" id="315358.SERIO_v1c05090"/>
<proteinExistence type="inferred from homology"/>
<dbReference type="AlphaFoldDB" id="A0A0H3XKU6"/>
<dbReference type="RefSeq" id="WP_047791329.1">
    <property type="nucleotide sequence ID" value="NZ_CP011856.1"/>
</dbReference>